<dbReference type="eggNOG" id="COG1413">
    <property type="taxonomic scope" value="Bacteria"/>
</dbReference>
<dbReference type="InterPro" id="IPR011989">
    <property type="entry name" value="ARM-like"/>
</dbReference>
<dbReference type="OrthoDB" id="6064877at2"/>
<evidence type="ECO:0000313" key="2">
    <source>
        <dbReference type="Proteomes" id="UP000028073"/>
    </source>
</evidence>
<accession>A0A081NMP0</accession>
<dbReference type="RefSeq" id="WP_034833713.1">
    <property type="nucleotide sequence ID" value="NZ_JOKH01000001.1"/>
</dbReference>
<gene>
    <name evidence="1" type="ORF">GZ78_07505</name>
</gene>
<name>A0A081NMP0_9GAMM</name>
<reference evidence="1 2" key="1">
    <citation type="submission" date="2014-06" db="EMBL/GenBank/DDBJ databases">
        <title>Whole Genome Sequences of Three Symbiotic Endozoicomonas Bacteria.</title>
        <authorList>
            <person name="Neave M.J."/>
            <person name="Apprill A."/>
            <person name="Voolstra C.R."/>
        </authorList>
    </citation>
    <scope>NUCLEOTIDE SEQUENCE [LARGE SCALE GENOMIC DNA]</scope>
    <source>
        <strain evidence="1 2">DSM 25634</strain>
    </source>
</reference>
<comment type="caution">
    <text evidence="1">The sequence shown here is derived from an EMBL/GenBank/DDBJ whole genome shotgun (WGS) entry which is preliminary data.</text>
</comment>
<dbReference type="Proteomes" id="UP000028073">
    <property type="component" value="Unassembled WGS sequence"/>
</dbReference>
<dbReference type="AlphaFoldDB" id="A0A081NMP0"/>
<evidence type="ECO:0008006" key="3">
    <source>
        <dbReference type="Google" id="ProtNLM"/>
    </source>
</evidence>
<organism evidence="1 2">
    <name type="scientific">Endozoicomonas numazuensis</name>
    <dbReference type="NCBI Taxonomy" id="1137799"/>
    <lineage>
        <taxon>Bacteria</taxon>
        <taxon>Pseudomonadati</taxon>
        <taxon>Pseudomonadota</taxon>
        <taxon>Gammaproteobacteria</taxon>
        <taxon>Oceanospirillales</taxon>
        <taxon>Endozoicomonadaceae</taxon>
        <taxon>Endozoicomonas</taxon>
    </lineage>
</organism>
<dbReference type="Gene3D" id="1.25.10.10">
    <property type="entry name" value="Leucine-rich Repeat Variant"/>
    <property type="match status" value="1"/>
</dbReference>
<evidence type="ECO:0000313" key="1">
    <source>
        <dbReference type="EMBL" id="KEQ19713.1"/>
    </source>
</evidence>
<keyword evidence="2" id="KW-1185">Reference proteome</keyword>
<dbReference type="SUPFAM" id="SSF48371">
    <property type="entry name" value="ARM repeat"/>
    <property type="match status" value="1"/>
</dbReference>
<dbReference type="STRING" id="1137799.GZ78_07505"/>
<sequence length="296" mass="33770">MQSFNIQFLEELVTRVQQKKCLSFSERYIPIFQKFNATKSSQLLNSLLLKYLKLSENDDLKTTLVNGDLALARIGDDFHMTIKQAGMGANSDLRDENDPLRSCEFDILIINLSQKAFSSPYYTTDISKNRDWKKPSDLKRMGDFYFEPWKPFYFKAYEDLVDLDAPNGDQSYPPCLIIRSESKGDIGWLFDRNTGKTKSQIANHLNSSRIQLAARVIGMTGDESHTECLVRLARESPDHHTRWEAIQQIYHLNPDKGKGALYLALQDEHPHIRKAAQTTLFATNPQPGVVQYATGG</sequence>
<dbReference type="InterPro" id="IPR016024">
    <property type="entry name" value="ARM-type_fold"/>
</dbReference>
<dbReference type="EMBL" id="JOKH01000001">
    <property type="protein sequence ID" value="KEQ19713.1"/>
    <property type="molecule type" value="Genomic_DNA"/>
</dbReference>
<protein>
    <recommendedName>
        <fullName evidence="3">HEAT repeat domain-containing protein</fullName>
    </recommendedName>
</protein>
<proteinExistence type="predicted"/>